<organism evidence="1 2">
    <name type="scientific">Stutzerimonas stutzeri (strain A1501)</name>
    <name type="common">Pseudomonas stutzeri</name>
    <dbReference type="NCBI Taxonomy" id="379731"/>
    <lineage>
        <taxon>Bacteria</taxon>
        <taxon>Pseudomonadati</taxon>
        <taxon>Pseudomonadota</taxon>
        <taxon>Gammaproteobacteria</taxon>
        <taxon>Pseudomonadales</taxon>
        <taxon>Pseudomonadaceae</taxon>
        <taxon>Stutzerimonas</taxon>
    </lineage>
</organism>
<sequence length="71" mass="7856">MQTLNRPRLSRELACVAHIADMAVIGRQNGRKLIVHKRNDVFARFVRPTTASEAANAVKFGLADTSLASHR</sequence>
<reference evidence="1 2" key="1">
    <citation type="journal article" date="2008" name="Proc. Natl. Acad. Sci. U.S.A.">
        <title>Nitrogen fixation island and rhizosphere competence traits in the genome of root-associated Pseudomonas stutzeri A1501.</title>
        <authorList>
            <person name="Yan Y."/>
            <person name="Yang J."/>
            <person name="Dou Y."/>
            <person name="Chen M."/>
            <person name="Ping S."/>
            <person name="Peng J."/>
            <person name="Lu W."/>
            <person name="Zhang W."/>
            <person name="Yao Z."/>
            <person name="Li H."/>
            <person name="Liu W."/>
            <person name="He S."/>
            <person name="Geng L."/>
            <person name="Zhang X."/>
            <person name="Yang F."/>
            <person name="Yu H."/>
            <person name="Zhan Y."/>
            <person name="Li D."/>
            <person name="Lin Z."/>
            <person name="Wang Y."/>
            <person name="Elmerich C."/>
            <person name="Lin M."/>
            <person name="Jin Q."/>
        </authorList>
    </citation>
    <scope>NUCLEOTIDE SEQUENCE [LARGE SCALE GENOMIC DNA]</scope>
    <source>
        <strain evidence="1 2">A1501</strain>
    </source>
</reference>
<gene>
    <name evidence="1" type="ordered locus">PST_3089</name>
</gene>
<evidence type="ECO:0000313" key="1">
    <source>
        <dbReference type="EMBL" id="ABP80727.1"/>
    </source>
</evidence>
<accession>A4VP26</accession>
<evidence type="ECO:0000313" key="2">
    <source>
        <dbReference type="Proteomes" id="UP000000233"/>
    </source>
</evidence>
<proteinExistence type="predicted"/>
<dbReference type="KEGG" id="psa:PST_3089"/>
<name>A4VP26_STUS1</name>
<dbReference type="HOGENOM" id="CLU_2737080_0_0_6"/>
<keyword evidence="2" id="KW-1185">Reference proteome</keyword>
<dbReference type="EMBL" id="CP000304">
    <property type="protein sequence ID" value="ABP80727.1"/>
    <property type="molecule type" value="Genomic_DNA"/>
</dbReference>
<protein>
    <submittedName>
        <fullName evidence="1">Uncharacterized protein</fullName>
    </submittedName>
</protein>
<dbReference type="Proteomes" id="UP000000233">
    <property type="component" value="Chromosome"/>
</dbReference>
<dbReference type="AlphaFoldDB" id="A4VP26"/>